<dbReference type="GO" id="GO:0005790">
    <property type="term" value="C:smooth endoplasmic reticulum"/>
    <property type="evidence" value="ECO:0007669"/>
    <property type="project" value="TreeGrafter"/>
</dbReference>
<organism evidence="2 3">
    <name type="scientific">Rotaria sordida</name>
    <dbReference type="NCBI Taxonomy" id="392033"/>
    <lineage>
        <taxon>Eukaryota</taxon>
        <taxon>Metazoa</taxon>
        <taxon>Spiralia</taxon>
        <taxon>Gnathifera</taxon>
        <taxon>Rotifera</taxon>
        <taxon>Eurotatoria</taxon>
        <taxon>Bdelloidea</taxon>
        <taxon>Philodinida</taxon>
        <taxon>Philodinidae</taxon>
        <taxon>Rotaria</taxon>
    </lineage>
</organism>
<dbReference type="GO" id="GO:0014808">
    <property type="term" value="P:release of sequestered calcium ion into cytosol by sarcoplasmic reticulum"/>
    <property type="evidence" value="ECO:0007669"/>
    <property type="project" value="TreeGrafter"/>
</dbReference>
<name>A0A815L458_9BILA</name>
<protein>
    <recommendedName>
        <fullName evidence="1">DYW domain-containing protein</fullName>
    </recommendedName>
</protein>
<dbReference type="Pfam" id="PF14432">
    <property type="entry name" value="DYW_deaminase"/>
    <property type="match status" value="1"/>
</dbReference>
<dbReference type="InterPro" id="IPR015925">
    <property type="entry name" value="Ryanodine_IP3_receptor"/>
</dbReference>
<proteinExistence type="predicted"/>
<dbReference type="GO" id="GO:0008270">
    <property type="term" value="F:zinc ion binding"/>
    <property type="evidence" value="ECO:0007669"/>
    <property type="project" value="InterPro"/>
</dbReference>
<accession>A0A815L458</accession>
<dbReference type="InterPro" id="IPR032867">
    <property type="entry name" value="DYW_dom"/>
</dbReference>
<dbReference type="EMBL" id="CAJNOU010003596">
    <property type="protein sequence ID" value="CAF1399316.1"/>
    <property type="molecule type" value="Genomic_DNA"/>
</dbReference>
<dbReference type="PANTHER" id="PTHR46399:SF8">
    <property type="entry name" value="B30.2_SPRY DOMAIN-CONTAINING PROTEIN"/>
    <property type="match status" value="1"/>
</dbReference>
<reference evidence="2" key="1">
    <citation type="submission" date="2021-02" db="EMBL/GenBank/DDBJ databases">
        <authorList>
            <person name="Nowell W R."/>
        </authorList>
    </citation>
    <scope>NUCLEOTIDE SEQUENCE</scope>
</reference>
<gene>
    <name evidence="2" type="ORF">SEV965_LOCUS31357</name>
</gene>
<dbReference type="GO" id="GO:0034704">
    <property type="term" value="C:calcium channel complex"/>
    <property type="evidence" value="ECO:0007669"/>
    <property type="project" value="TreeGrafter"/>
</dbReference>
<evidence type="ECO:0000313" key="3">
    <source>
        <dbReference type="Proteomes" id="UP000663889"/>
    </source>
</evidence>
<evidence type="ECO:0000259" key="1">
    <source>
        <dbReference type="Pfam" id="PF14432"/>
    </source>
</evidence>
<dbReference type="Proteomes" id="UP000663889">
    <property type="component" value="Unassembled WGS sequence"/>
</dbReference>
<sequence>MDCIGIRRLPLKPIGSEPVCVGFRTGLRLKCRIQTDLKSIRPSGFALGGEYQQAKEFRSSQIKELGQKIKPGLSWTDGSGEIVAFSAHDNSHPQLVEIHAEVNRMTSEVIKLGYKCDASWATHELQEEETIQSVLGGHSERLALAFNFIQRPVPDFIQITQNLRICGDCHEYTKLMAKARQRDIIIRDANRIHHFHKNGQCSYGGLHCRLVPFESSTDKEKQKRNFHDRNSTISNLTSRVASTSTLINDKCFVYSLLEKLFEYVERASITMQNYKETHKNYFIVPPLLKTGVSYASVKEEEMNCSLFCKLAFLFRQKFSAFGNDVNITVRCLKVLVRAIDVSSVVKNNQEMVRASLLPLLNNITEDLNQIVQNLEQKHYNNIKGTLQRGKTRLAYIHIVLLSVLSSLLDHLGKNNYSVDVFENDIQLAGYKILNALWIIGTKGTQLVNREWIIEELNLHLPLLGDCLSSFTSCFPVAFFLT</sequence>
<dbReference type="GO" id="GO:0030018">
    <property type="term" value="C:Z disc"/>
    <property type="evidence" value="ECO:0007669"/>
    <property type="project" value="TreeGrafter"/>
</dbReference>
<dbReference type="AlphaFoldDB" id="A0A815L458"/>
<feature type="domain" description="DYW" evidence="1">
    <location>
        <begin position="113"/>
        <end position="205"/>
    </location>
</feature>
<dbReference type="GO" id="GO:0042383">
    <property type="term" value="C:sarcolemma"/>
    <property type="evidence" value="ECO:0007669"/>
    <property type="project" value="TreeGrafter"/>
</dbReference>
<evidence type="ECO:0000313" key="2">
    <source>
        <dbReference type="EMBL" id="CAF1399316.1"/>
    </source>
</evidence>
<dbReference type="PANTHER" id="PTHR46399">
    <property type="entry name" value="B30.2/SPRY DOMAIN-CONTAINING PROTEIN"/>
    <property type="match status" value="1"/>
</dbReference>
<comment type="caution">
    <text evidence="2">The sequence shown here is derived from an EMBL/GenBank/DDBJ whole genome shotgun (WGS) entry which is preliminary data.</text>
</comment>
<dbReference type="GO" id="GO:0006941">
    <property type="term" value="P:striated muscle contraction"/>
    <property type="evidence" value="ECO:0007669"/>
    <property type="project" value="TreeGrafter"/>
</dbReference>
<dbReference type="GO" id="GO:0033017">
    <property type="term" value="C:sarcoplasmic reticulum membrane"/>
    <property type="evidence" value="ECO:0007669"/>
    <property type="project" value="TreeGrafter"/>
</dbReference>
<dbReference type="GO" id="GO:0005219">
    <property type="term" value="F:ryanodine-sensitive calcium-release channel activity"/>
    <property type="evidence" value="ECO:0007669"/>
    <property type="project" value="TreeGrafter"/>
</dbReference>